<dbReference type="InterPro" id="IPR036856">
    <property type="entry name" value="Ald_Oxase/Xan_DH_a/b_sf"/>
</dbReference>
<dbReference type="Gene3D" id="3.30.365.10">
    <property type="entry name" value="Aldehyde oxidase/xanthine dehydrogenase, molybdopterin binding domain"/>
    <property type="match status" value="4"/>
</dbReference>
<dbReference type="PANTHER" id="PTHR11908:SF132">
    <property type="entry name" value="ALDEHYDE OXIDASE 1-RELATED"/>
    <property type="match status" value="1"/>
</dbReference>
<dbReference type="Proteomes" id="UP000516361">
    <property type="component" value="Chromosome"/>
</dbReference>
<reference evidence="4 5" key="1">
    <citation type="submission" date="2018-06" db="EMBL/GenBank/DDBJ databases">
        <title>Genome sequencing of Oceanotoga sp. sy52.</title>
        <authorList>
            <person name="Mori K."/>
        </authorList>
    </citation>
    <scope>NUCLEOTIDE SEQUENCE [LARGE SCALE GENOMIC DNA]</scope>
    <source>
        <strain evidence="5">sy52</strain>
    </source>
</reference>
<dbReference type="InterPro" id="IPR000674">
    <property type="entry name" value="Ald_Oxase/Xan_DH_a/b"/>
</dbReference>
<evidence type="ECO:0000313" key="4">
    <source>
        <dbReference type="EMBL" id="BBE30611.1"/>
    </source>
</evidence>
<dbReference type="FunCoup" id="A0A7G1G2N5">
    <property type="interactions" value="116"/>
</dbReference>
<evidence type="ECO:0000256" key="2">
    <source>
        <dbReference type="ARBA" id="ARBA00023002"/>
    </source>
</evidence>
<dbReference type="Pfam" id="PF01315">
    <property type="entry name" value="Ald_Xan_dh_C"/>
    <property type="match status" value="1"/>
</dbReference>
<dbReference type="SUPFAM" id="SSF54665">
    <property type="entry name" value="CO dehydrogenase molybdoprotein N-domain-like"/>
    <property type="match status" value="1"/>
</dbReference>
<dbReference type="GO" id="GO:0016491">
    <property type="term" value="F:oxidoreductase activity"/>
    <property type="evidence" value="ECO:0007669"/>
    <property type="project" value="UniProtKB-KW"/>
</dbReference>
<dbReference type="KEGG" id="ocy:OSSY52_07520"/>
<accession>A0A7G1G2N5</accession>
<keyword evidence="5" id="KW-1185">Reference proteome</keyword>
<evidence type="ECO:0000313" key="5">
    <source>
        <dbReference type="Proteomes" id="UP000516361"/>
    </source>
</evidence>
<dbReference type="GO" id="GO:0005506">
    <property type="term" value="F:iron ion binding"/>
    <property type="evidence" value="ECO:0007669"/>
    <property type="project" value="InterPro"/>
</dbReference>
<dbReference type="InterPro" id="IPR016208">
    <property type="entry name" value="Ald_Oxase/xanthine_DH-like"/>
</dbReference>
<name>A0A7G1G2N5_9BACT</name>
<dbReference type="InParanoid" id="A0A7G1G2N5"/>
<dbReference type="InterPro" id="IPR037165">
    <property type="entry name" value="AldOxase/xan_DH_Mopterin-bd_sf"/>
</dbReference>
<dbReference type="AlphaFoldDB" id="A0A7G1G2N5"/>
<evidence type="ECO:0000256" key="1">
    <source>
        <dbReference type="ARBA" id="ARBA00022505"/>
    </source>
</evidence>
<sequence>MKEVKKSIPKVDGVGLLMGKPAYTNDLAPQDALIVKILRSPHPFAKIISINTDEALSIEGVECILTHKDFPKKIFTRAGQGYPEPSPYDKFVLDEYVRYVGDEVAAVAAINEEVAEKALKKIKVEYELFEPVLDFKKAKDSKIIHFEKEAHSMFEIGFNPERNIAASYNMNVGNVEEELKKCDVVVESKYYTQPQAHVMLEPMVATSFIDYMGRLNVITATQVPFHIRRILSNVLNLSINKIRVIKPRIGGGFGGKQAIHGEPYVAMVTLKTGKPAKIIYTRKEVFEATYSRHEMEFNIKIGADKDGLIKAIDVDVLSNTGAYGEHALTVFMVAGSKTLPLYNKVNAVRFGGDVVYTNLTPAGAYRGYGAIQGNFALESVIDELAEKLKISPVEIRTKNMIKEGETSPIFKIMGEGREGVEMNIQSCKLDYCVKRGMELIKWNEKYPKKAYGNKIRSVGMAIAMQGSGIADIDMGSAILKLNDDGSFNLLVGATDLGTGSDTILSQIAAETLGVSTDKIIPYSSDTDLTPFDTGAYASSTTYVSGNSVRIAAENMKKMILEEGSKNLGTDKVHFNGEEIIRDDNKNKISLKQLSELLYYSMNQKQLVADGSYVGKKSPPPYMASFVEIELDTETGKVEVINFVSVVDCGTPINPNLAKVQVEGALVQGIGMTLYEDINFSNGKMRNNTLMTYRIPDRRDVKKLTVEFAESYEPSGPYGAKSVGEIGIDTPPAAIANAIFNATGVRIRSLPITPEKVFKAMEMKK</sequence>
<keyword evidence="1" id="KW-0500">Molybdenum</keyword>
<gene>
    <name evidence="4" type="primary">xdhA</name>
    <name evidence="4" type="ORF">OSSY52_07520</name>
</gene>
<feature type="domain" description="Aldehyde oxidase/xanthine dehydrogenase a/b hammerhead" evidence="3">
    <location>
        <begin position="18"/>
        <end position="130"/>
    </location>
</feature>
<dbReference type="EMBL" id="AP018712">
    <property type="protein sequence ID" value="BBE30611.1"/>
    <property type="molecule type" value="Genomic_DNA"/>
</dbReference>
<keyword evidence="2" id="KW-0560">Oxidoreductase</keyword>
<dbReference type="Pfam" id="PF02738">
    <property type="entry name" value="MoCoBD_1"/>
    <property type="match status" value="1"/>
</dbReference>
<protein>
    <submittedName>
        <fullName evidence="4">Aldehyde oxidase</fullName>
    </submittedName>
</protein>
<dbReference type="PANTHER" id="PTHR11908">
    <property type="entry name" value="XANTHINE DEHYDROGENASE"/>
    <property type="match status" value="1"/>
</dbReference>
<proteinExistence type="predicted"/>
<dbReference type="InterPro" id="IPR046867">
    <property type="entry name" value="AldOxase/xan_DH_MoCoBD2"/>
</dbReference>
<dbReference type="SUPFAM" id="SSF56003">
    <property type="entry name" value="Molybdenum cofactor-binding domain"/>
    <property type="match status" value="1"/>
</dbReference>
<dbReference type="Gene3D" id="3.90.1170.50">
    <property type="entry name" value="Aldehyde oxidase/xanthine dehydrogenase, a/b hammerhead"/>
    <property type="match status" value="1"/>
</dbReference>
<dbReference type="Pfam" id="PF20256">
    <property type="entry name" value="MoCoBD_2"/>
    <property type="match status" value="1"/>
</dbReference>
<organism evidence="4 5">
    <name type="scientific">Tepiditoga spiralis</name>
    <dbReference type="NCBI Taxonomy" id="2108365"/>
    <lineage>
        <taxon>Bacteria</taxon>
        <taxon>Thermotogati</taxon>
        <taxon>Thermotogota</taxon>
        <taxon>Thermotogae</taxon>
        <taxon>Petrotogales</taxon>
        <taxon>Petrotogaceae</taxon>
        <taxon>Tepiditoga</taxon>
    </lineage>
</organism>
<evidence type="ECO:0000259" key="3">
    <source>
        <dbReference type="SMART" id="SM01008"/>
    </source>
</evidence>
<dbReference type="RefSeq" id="WP_190615689.1">
    <property type="nucleotide sequence ID" value="NZ_AP018712.1"/>
</dbReference>
<dbReference type="SMART" id="SM01008">
    <property type="entry name" value="Ald_Xan_dh_C"/>
    <property type="match status" value="1"/>
</dbReference>
<dbReference type="InterPro" id="IPR008274">
    <property type="entry name" value="AldOxase/xan_DH_MoCoBD1"/>
</dbReference>